<keyword evidence="2" id="KW-0808">Transferase</keyword>
<dbReference type="Proteomes" id="UP000284706">
    <property type="component" value="Unassembled WGS sequence"/>
</dbReference>
<name>A0A409YTA8_9AGAR</name>
<keyword evidence="3" id="KW-0418">Kinase</keyword>
<dbReference type="PROSITE" id="PS51158">
    <property type="entry name" value="ALPHA_KINASE"/>
    <property type="match status" value="1"/>
</dbReference>
<dbReference type="AlphaFoldDB" id="A0A409YTA8"/>
<evidence type="ECO:0000313" key="7">
    <source>
        <dbReference type="Proteomes" id="UP000284706"/>
    </source>
</evidence>
<organism evidence="6 7">
    <name type="scientific">Gymnopilus dilepis</name>
    <dbReference type="NCBI Taxonomy" id="231916"/>
    <lineage>
        <taxon>Eukaryota</taxon>
        <taxon>Fungi</taxon>
        <taxon>Dikarya</taxon>
        <taxon>Basidiomycota</taxon>
        <taxon>Agaricomycotina</taxon>
        <taxon>Agaricomycetes</taxon>
        <taxon>Agaricomycetidae</taxon>
        <taxon>Agaricales</taxon>
        <taxon>Agaricineae</taxon>
        <taxon>Hymenogastraceae</taxon>
        <taxon>Gymnopilus</taxon>
    </lineage>
</organism>
<sequence length="596" mass="65164">MRFPQRCKTCCLADGGCGLKGHKKVPGDAPTRTASAATVAAARPLSLTAPSSGLSLPVAGPSLPVAEPSPLVASSSPLPAATVTRPGELTASAASSQPVHRDYGRALAGDYARGYDEMQRAREERERRASAEQRAAKLVESTIRVVLWTPSTYEPVLFNVVSEYADKVVLAEQRILMPTFVDQHISSVEFLDIETVEWIAQDFELPNSIVTPNQYLRLHPFQVNPSLCKKLDHYVGLAVEQSPNSRHRTSRKRPRPSDSYEPTIAGRVHPPAPPAAAAAMPSPSNGSSVRPGTLEYVCDLAAGLDALLSLHTAETLKAGSHDQFPGYKFAPSTVHRYRQTYKSAKNLGLLQEFLQHGQTEAVAAQGAAPPISGPSVINIDSGSESEPDLFDNYFFFEEALQCRDGRLGFFGADGVGENLVGLTYFLNPMTVGLQMHFAIGLGGREIVVKRHRQHEKGLTDKEAEFFNAAMDVEPLFKARELLRAFQDFARHRNVDFYSFVIVRTAIVTRDTLAAFSHFTYDHFDKRGVIKDFQGFVPREVPFIAKIVDCCFATDFTVPGNEPFYPSNSGQFDLDLFLGSHASCNDICRGLGLSSLS</sequence>
<evidence type="ECO:0000313" key="6">
    <source>
        <dbReference type="EMBL" id="PPR06244.1"/>
    </source>
</evidence>
<reference evidence="6 7" key="1">
    <citation type="journal article" date="2018" name="Evol. Lett.">
        <title>Horizontal gene cluster transfer increased hallucinogenic mushroom diversity.</title>
        <authorList>
            <person name="Reynolds H.T."/>
            <person name="Vijayakumar V."/>
            <person name="Gluck-Thaler E."/>
            <person name="Korotkin H.B."/>
            <person name="Matheny P.B."/>
            <person name="Slot J.C."/>
        </authorList>
    </citation>
    <scope>NUCLEOTIDE SEQUENCE [LARGE SCALE GENOMIC DNA]</scope>
    <source>
        <strain evidence="6 7">SRW20</strain>
    </source>
</reference>
<dbReference type="InterPro" id="IPR004166">
    <property type="entry name" value="a-kinase_dom"/>
</dbReference>
<dbReference type="GO" id="GO:0004674">
    <property type="term" value="F:protein serine/threonine kinase activity"/>
    <property type="evidence" value="ECO:0007669"/>
    <property type="project" value="UniProtKB-KW"/>
</dbReference>
<dbReference type="InterPro" id="IPR011009">
    <property type="entry name" value="Kinase-like_dom_sf"/>
</dbReference>
<dbReference type="Gene3D" id="3.20.200.10">
    <property type="entry name" value="MHCK/EF2 kinase"/>
    <property type="match status" value="1"/>
</dbReference>
<evidence type="ECO:0000256" key="4">
    <source>
        <dbReference type="SAM" id="MobiDB-lite"/>
    </source>
</evidence>
<feature type="region of interest" description="Disordered" evidence="4">
    <location>
        <begin position="239"/>
        <end position="288"/>
    </location>
</feature>
<dbReference type="Pfam" id="PF02816">
    <property type="entry name" value="Alpha_kinase"/>
    <property type="match status" value="1"/>
</dbReference>
<dbReference type="InParanoid" id="A0A409YTA8"/>
<evidence type="ECO:0000259" key="5">
    <source>
        <dbReference type="PROSITE" id="PS51158"/>
    </source>
</evidence>
<feature type="domain" description="Alpha-type protein kinase" evidence="5">
    <location>
        <begin position="509"/>
        <end position="595"/>
    </location>
</feature>
<feature type="compositionally biased region" description="Low complexity" evidence="4">
    <location>
        <begin position="275"/>
        <end position="284"/>
    </location>
</feature>
<dbReference type="GO" id="GO:0005524">
    <property type="term" value="F:ATP binding"/>
    <property type="evidence" value="ECO:0007669"/>
    <property type="project" value="InterPro"/>
</dbReference>
<accession>A0A409YTA8</accession>
<dbReference type="OrthoDB" id="301415at2759"/>
<gene>
    <name evidence="6" type="ORF">CVT26_004895</name>
</gene>
<evidence type="ECO:0000256" key="2">
    <source>
        <dbReference type="ARBA" id="ARBA00022679"/>
    </source>
</evidence>
<protein>
    <recommendedName>
        <fullName evidence="5">Alpha-type protein kinase domain-containing protein</fullName>
    </recommendedName>
</protein>
<keyword evidence="1" id="KW-0723">Serine/threonine-protein kinase</keyword>
<feature type="compositionally biased region" description="Basic residues" evidence="4">
    <location>
        <begin position="245"/>
        <end position="254"/>
    </location>
</feature>
<keyword evidence="7" id="KW-1185">Reference proteome</keyword>
<dbReference type="SUPFAM" id="SSF56112">
    <property type="entry name" value="Protein kinase-like (PK-like)"/>
    <property type="match status" value="1"/>
</dbReference>
<dbReference type="EMBL" id="NHYE01000357">
    <property type="protein sequence ID" value="PPR06244.1"/>
    <property type="molecule type" value="Genomic_DNA"/>
</dbReference>
<evidence type="ECO:0000256" key="1">
    <source>
        <dbReference type="ARBA" id="ARBA00022527"/>
    </source>
</evidence>
<evidence type="ECO:0000256" key="3">
    <source>
        <dbReference type="ARBA" id="ARBA00022777"/>
    </source>
</evidence>
<comment type="caution">
    <text evidence="6">The sequence shown here is derived from an EMBL/GenBank/DDBJ whole genome shotgun (WGS) entry which is preliminary data.</text>
</comment>
<proteinExistence type="predicted"/>